<evidence type="ECO:0000313" key="8">
    <source>
        <dbReference type="EMBL" id="CAL1547459.1"/>
    </source>
</evidence>
<dbReference type="Gene3D" id="2.60.220.50">
    <property type="match status" value="1"/>
</dbReference>
<dbReference type="PANTHER" id="PTHR12011:SF347">
    <property type="entry name" value="FI21270P1-RELATED"/>
    <property type="match status" value="1"/>
</dbReference>
<feature type="non-terminal residue" evidence="8">
    <location>
        <position position="206"/>
    </location>
</feature>
<keyword evidence="2 6" id="KW-0812">Transmembrane</keyword>
<gene>
    <name evidence="8" type="ORF">GSLYS_00020776001</name>
</gene>
<keyword evidence="3 6" id="KW-1133">Transmembrane helix</keyword>
<feature type="domain" description="GAIN-B" evidence="7">
    <location>
        <begin position="19"/>
        <end position="154"/>
    </location>
</feature>
<dbReference type="InterPro" id="IPR046338">
    <property type="entry name" value="GAIN_dom_sf"/>
</dbReference>
<dbReference type="InterPro" id="IPR000203">
    <property type="entry name" value="GPS"/>
</dbReference>
<dbReference type="Pfam" id="PF01825">
    <property type="entry name" value="GPS"/>
    <property type="match status" value="1"/>
</dbReference>
<organism evidence="8 9">
    <name type="scientific">Lymnaea stagnalis</name>
    <name type="common">Great pond snail</name>
    <name type="synonym">Helix stagnalis</name>
    <dbReference type="NCBI Taxonomy" id="6523"/>
    <lineage>
        <taxon>Eukaryota</taxon>
        <taxon>Metazoa</taxon>
        <taxon>Spiralia</taxon>
        <taxon>Lophotrochozoa</taxon>
        <taxon>Mollusca</taxon>
        <taxon>Gastropoda</taxon>
        <taxon>Heterobranchia</taxon>
        <taxon>Euthyneura</taxon>
        <taxon>Panpulmonata</taxon>
        <taxon>Hygrophila</taxon>
        <taxon>Lymnaeoidea</taxon>
        <taxon>Lymnaeidae</taxon>
        <taxon>Lymnaea</taxon>
    </lineage>
</organism>
<evidence type="ECO:0000256" key="4">
    <source>
        <dbReference type="ARBA" id="ARBA00023136"/>
    </source>
</evidence>
<evidence type="ECO:0000256" key="2">
    <source>
        <dbReference type="ARBA" id="ARBA00022692"/>
    </source>
</evidence>
<accession>A0AAV2IR50</accession>
<keyword evidence="4 6" id="KW-0472">Membrane</keyword>
<reference evidence="8 9" key="1">
    <citation type="submission" date="2024-04" db="EMBL/GenBank/DDBJ databases">
        <authorList>
            <consortium name="Genoscope - CEA"/>
            <person name="William W."/>
        </authorList>
    </citation>
    <scope>NUCLEOTIDE SEQUENCE [LARGE SCALE GENOMIC DNA]</scope>
</reference>
<evidence type="ECO:0000259" key="7">
    <source>
        <dbReference type="PROSITE" id="PS50221"/>
    </source>
</evidence>
<evidence type="ECO:0000256" key="1">
    <source>
        <dbReference type="ARBA" id="ARBA00004370"/>
    </source>
</evidence>
<feature type="transmembrane region" description="Helical" evidence="6">
    <location>
        <begin position="128"/>
        <end position="151"/>
    </location>
</feature>
<sequence>MTKHIVTKIFLNNYTKNLKDFTTSIEVTKSLLPAISREDISFHITLEKRNSSDERVGITVFKNLKSLKKNLNISLGSKVIAITASVHVKAVQIVFKIEEISGTTPTCHFLQSHQRNMTWETRGCATEILNSSVLVCTCNHATIFAVIMSPFNAPKADDLLKNLSMGFLIGSSVCLCLAMVIFIIQIRKLKRERAVTHLSLCGSLVI</sequence>
<evidence type="ECO:0000256" key="6">
    <source>
        <dbReference type="SAM" id="Phobius"/>
    </source>
</evidence>
<comment type="subcellular location">
    <subcellularLocation>
        <location evidence="1">Membrane</location>
    </subcellularLocation>
</comment>
<dbReference type="EMBL" id="CAXITT010000982">
    <property type="protein sequence ID" value="CAL1547459.1"/>
    <property type="molecule type" value="Genomic_DNA"/>
</dbReference>
<dbReference type="AlphaFoldDB" id="A0AAV2IR50"/>
<evidence type="ECO:0000256" key="3">
    <source>
        <dbReference type="ARBA" id="ARBA00022989"/>
    </source>
</evidence>
<keyword evidence="9" id="KW-1185">Reference proteome</keyword>
<proteinExistence type="predicted"/>
<comment type="caution">
    <text evidence="8">The sequence shown here is derived from an EMBL/GenBank/DDBJ whole genome shotgun (WGS) entry which is preliminary data.</text>
</comment>
<dbReference type="PANTHER" id="PTHR12011">
    <property type="entry name" value="ADHESION G-PROTEIN COUPLED RECEPTOR"/>
    <property type="match status" value="1"/>
</dbReference>
<dbReference type="PROSITE" id="PS50221">
    <property type="entry name" value="GAIN_B"/>
    <property type="match status" value="1"/>
</dbReference>
<dbReference type="SMART" id="SM00303">
    <property type="entry name" value="GPS"/>
    <property type="match status" value="1"/>
</dbReference>
<evidence type="ECO:0000313" key="9">
    <source>
        <dbReference type="Proteomes" id="UP001497497"/>
    </source>
</evidence>
<dbReference type="Proteomes" id="UP001497497">
    <property type="component" value="Unassembled WGS sequence"/>
</dbReference>
<dbReference type="InterPro" id="IPR057244">
    <property type="entry name" value="GAIN_B"/>
</dbReference>
<dbReference type="GO" id="GO:0005886">
    <property type="term" value="C:plasma membrane"/>
    <property type="evidence" value="ECO:0007669"/>
    <property type="project" value="TreeGrafter"/>
</dbReference>
<name>A0AAV2IR50_LYMST</name>
<protein>
    <recommendedName>
        <fullName evidence="7">GAIN-B domain-containing protein</fullName>
    </recommendedName>
</protein>
<keyword evidence="5" id="KW-1015">Disulfide bond</keyword>
<evidence type="ECO:0000256" key="5">
    <source>
        <dbReference type="ARBA" id="ARBA00023157"/>
    </source>
</evidence>
<feature type="transmembrane region" description="Helical" evidence="6">
    <location>
        <begin position="163"/>
        <end position="184"/>
    </location>
</feature>